<sequence length="331" mass="36203">MNYRVVVIGGGAIASRHLEAMGQVRQLEPVALADIDGEKAGQLAQSFGIRAYTDYRDMVKKERPHIAIVTLPHFLHKEAAVYCAGEGCHVLLEKPMAISVGECDEIIEAVRGSGVKLLVGHTQHYFPENVKAKELIDSGELGRLVMINDIRHVHYYQPSRPAWFFDKAKAGGGILTNLGSHSIDKIRWLGGSPIARVRSSVSYCGSRGDVEGGGLIFLENAEGIPAVISQSGYAGVPRNETELVFTGGMAKLVTGQGLWISQDGEFVPVALGREEPPFVLQFRDLITSIETGKEPGCSMTYSREIVEVVEAVYRSHERRSEIFLSQTREPG</sequence>
<keyword evidence="4" id="KW-1185">Reference proteome</keyword>
<dbReference type="Pfam" id="PF01408">
    <property type="entry name" value="GFO_IDH_MocA"/>
    <property type="match status" value="1"/>
</dbReference>
<dbReference type="SUPFAM" id="SSF55347">
    <property type="entry name" value="Glyceraldehyde-3-phosphate dehydrogenase-like, C-terminal domain"/>
    <property type="match status" value="1"/>
</dbReference>
<dbReference type="Gene3D" id="3.40.50.720">
    <property type="entry name" value="NAD(P)-binding Rossmann-like Domain"/>
    <property type="match status" value="1"/>
</dbReference>
<dbReference type="Gene3D" id="3.30.360.10">
    <property type="entry name" value="Dihydrodipicolinate Reductase, domain 2"/>
    <property type="match status" value="1"/>
</dbReference>
<dbReference type="PANTHER" id="PTHR43377:SF1">
    <property type="entry name" value="BILIVERDIN REDUCTASE A"/>
    <property type="match status" value="1"/>
</dbReference>
<accession>A0ABW3D7X2</accession>
<reference evidence="4" key="1">
    <citation type="journal article" date="2019" name="Int. J. Syst. Evol. Microbiol.">
        <title>The Global Catalogue of Microorganisms (GCM) 10K type strain sequencing project: providing services to taxonomists for standard genome sequencing and annotation.</title>
        <authorList>
            <consortium name="The Broad Institute Genomics Platform"/>
            <consortium name="The Broad Institute Genome Sequencing Center for Infectious Disease"/>
            <person name="Wu L."/>
            <person name="Ma J."/>
        </authorList>
    </citation>
    <scope>NUCLEOTIDE SEQUENCE [LARGE SCALE GENOMIC DNA]</scope>
    <source>
        <strain evidence="4">CCUG 57263</strain>
    </source>
</reference>
<dbReference type="Pfam" id="PF22725">
    <property type="entry name" value="GFO_IDH_MocA_C3"/>
    <property type="match status" value="1"/>
</dbReference>
<name>A0ABW3D7X2_9BACL</name>
<feature type="domain" description="Gfo/Idh/MocA-like oxidoreductase N-terminal" evidence="1">
    <location>
        <begin position="4"/>
        <end position="121"/>
    </location>
</feature>
<dbReference type="SUPFAM" id="SSF51735">
    <property type="entry name" value="NAD(P)-binding Rossmann-fold domains"/>
    <property type="match status" value="1"/>
</dbReference>
<dbReference type="PANTHER" id="PTHR43377">
    <property type="entry name" value="BILIVERDIN REDUCTASE A"/>
    <property type="match status" value="1"/>
</dbReference>
<dbReference type="EMBL" id="JBHTIU010000024">
    <property type="protein sequence ID" value="MFD0868844.1"/>
    <property type="molecule type" value="Genomic_DNA"/>
</dbReference>
<dbReference type="InterPro" id="IPR051450">
    <property type="entry name" value="Gfo/Idh/MocA_Oxidoreductases"/>
</dbReference>
<feature type="domain" description="GFO/IDH/MocA-like oxidoreductase" evidence="2">
    <location>
        <begin position="131"/>
        <end position="250"/>
    </location>
</feature>
<gene>
    <name evidence="3" type="ORF">ACFQ03_06755</name>
</gene>
<protein>
    <submittedName>
        <fullName evidence="3">Gfo/Idh/MocA family protein</fullName>
    </submittedName>
</protein>
<evidence type="ECO:0000313" key="3">
    <source>
        <dbReference type="EMBL" id="MFD0868844.1"/>
    </source>
</evidence>
<dbReference type="RefSeq" id="WP_144941016.1">
    <property type="nucleotide sequence ID" value="NZ_JBHTIU010000024.1"/>
</dbReference>
<dbReference type="InterPro" id="IPR000683">
    <property type="entry name" value="Gfo/Idh/MocA-like_OxRdtase_N"/>
</dbReference>
<dbReference type="InterPro" id="IPR036291">
    <property type="entry name" value="NAD(P)-bd_dom_sf"/>
</dbReference>
<evidence type="ECO:0000259" key="1">
    <source>
        <dbReference type="Pfam" id="PF01408"/>
    </source>
</evidence>
<organism evidence="3 4">
    <name type="scientific">Paenibacillus residui</name>
    <dbReference type="NCBI Taxonomy" id="629724"/>
    <lineage>
        <taxon>Bacteria</taxon>
        <taxon>Bacillati</taxon>
        <taxon>Bacillota</taxon>
        <taxon>Bacilli</taxon>
        <taxon>Bacillales</taxon>
        <taxon>Paenibacillaceae</taxon>
        <taxon>Paenibacillus</taxon>
    </lineage>
</organism>
<proteinExistence type="predicted"/>
<dbReference type="Proteomes" id="UP001597120">
    <property type="component" value="Unassembled WGS sequence"/>
</dbReference>
<comment type="caution">
    <text evidence="3">The sequence shown here is derived from an EMBL/GenBank/DDBJ whole genome shotgun (WGS) entry which is preliminary data.</text>
</comment>
<evidence type="ECO:0000259" key="2">
    <source>
        <dbReference type="Pfam" id="PF22725"/>
    </source>
</evidence>
<dbReference type="InterPro" id="IPR055170">
    <property type="entry name" value="GFO_IDH_MocA-like_dom"/>
</dbReference>
<evidence type="ECO:0000313" key="4">
    <source>
        <dbReference type="Proteomes" id="UP001597120"/>
    </source>
</evidence>